<dbReference type="InterPro" id="IPR003439">
    <property type="entry name" value="ABC_transporter-like_ATP-bd"/>
</dbReference>
<keyword evidence="3" id="KW-0547">Nucleotide-binding</keyword>
<dbReference type="PROSITE" id="PS00211">
    <property type="entry name" value="ABC_TRANSPORTER_1"/>
    <property type="match status" value="1"/>
</dbReference>
<dbReference type="AlphaFoldDB" id="A1BYG6"/>
<accession>A1BYG6</accession>
<dbReference type="InterPro" id="IPR017871">
    <property type="entry name" value="ABC_transporter-like_CS"/>
</dbReference>
<reference evidence="6" key="1">
    <citation type="journal article" date="2007" name="J. Bacteriol.">
        <title>Complete sequence analysis of novel plasmids from emetic and periodontal Bacillus cereus isolates reveals a common evolutionary history among the B. cereus-group plasmids, including Bacillus anthracis pXO1.</title>
        <authorList>
            <person name="Rasko D.A."/>
            <person name="Rosovitz M.J."/>
            <person name="Okstad O.A."/>
            <person name="Fouts D.E."/>
            <person name="Jiang L."/>
            <person name="Cer R.Z."/>
            <person name="Kolsto A.B."/>
            <person name="Gill S.R."/>
            <person name="Ravel J."/>
        </authorList>
    </citation>
    <scope>NUCLEOTIDE SEQUENCE</scope>
    <source>
        <strain evidence="6">AH187</strain>
        <plasmid evidence="6">pCER270</plasmid>
    </source>
</reference>
<keyword evidence="6" id="KW-0614">Plasmid</keyword>
<dbReference type="SUPFAM" id="SSF52540">
    <property type="entry name" value="P-loop containing nucleoside triphosphate hydrolases"/>
    <property type="match status" value="1"/>
</dbReference>
<dbReference type="GO" id="GO:0016887">
    <property type="term" value="F:ATP hydrolysis activity"/>
    <property type="evidence" value="ECO:0007669"/>
    <property type="project" value="InterPro"/>
</dbReference>
<evidence type="ECO:0000259" key="5">
    <source>
        <dbReference type="PROSITE" id="PS50893"/>
    </source>
</evidence>
<dbReference type="Pfam" id="PF00005">
    <property type="entry name" value="ABC_tran"/>
    <property type="match status" value="1"/>
</dbReference>
<evidence type="ECO:0000256" key="4">
    <source>
        <dbReference type="ARBA" id="ARBA00022840"/>
    </source>
</evidence>
<comment type="similarity">
    <text evidence="1">Belongs to the ABC transporter superfamily.</text>
</comment>
<dbReference type="InterPro" id="IPR003593">
    <property type="entry name" value="AAA+_ATPase"/>
</dbReference>
<gene>
    <name evidence="6" type="primary">cesC</name>
    <name evidence="6" type="ORF">BcAH187_pCER270_0021</name>
</gene>
<evidence type="ECO:0000313" key="6">
    <source>
        <dbReference type="EMBL" id="ABK00528.1"/>
    </source>
</evidence>
<dbReference type="InterPro" id="IPR050763">
    <property type="entry name" value="ABC_transporter_ATP-binding"/>
</dbReference>
<proteinExistence type="inferred from homology"/>
<name>A1BYG6_BACCE</name>
<keyword evidence="4 6" id="KW-0067">ATP-binding</keyword>
<geneLocation type="plasmid" evidence="6">
    <name>pCER270</name>
</geneLocation>
<dbReference type="PANTHER" id="PTHR42711:SF5">
    <property type="entry name" value="ABC TRANSPORTER ATP-BINDING PROTEIN NATA"/>
    <property type="match status" value="1"/>
</dbReference>
<evidence type="ECO:0000256" key="1">
    <source>
        <dbReference type="ARBA" id="ARBA00005417"/>
    </source>
</evidence>
<evidence type="ECO:0000256" key="3">
    <source>
        <dbReference type="ARBA" id="ARBA00022741"/>
    </source>
</evidence>
<protein>
    <submittedName>
        <fullName evidence="6">ABC transporter ATP-binding protein, CesC</fullName>
    </submittedName>
</protein>
<dbReference type="PROSITE" id="PS50893">
    <property type="entry name" value="ABC_TRANSPORTER_2"/>
    <property type="match status" value="1"/>
</dbReference>
<dbReference type="SMART" id="SM00382">
    <property type="entry name" value="AAA"/>
    <property type="match status" value="1"/>
</dbReference>
<dbReference type="GO" id="GO:0005524">
    <property type="term" value="F:ATP binding"/>
    <property type="evidence" value="ECO:0007669"/>
    <property type="project" value="UniProtKB-KW"/>
</dbReference>
<dbReference type="EMBL" id="DQ889676">
    <property type="protein sequence ID" value="ABK00528.1"/>
    <property type="molecule type" value="Genomic_DNA"/>
</dbReference>
<evidence type="ECO:0000256" key="2">
    <source>
        <dbReference type="ARBA" id="ARBA00022448"/>
    </source>
</evidence>
<dbReference type="CDD" id="cd03230">
    <property type="entry name" value="ABC_DR_subfamily_A"/>
    <property type="match status" value="1"/>
</dbReference>
<keyword evidence="2" id="KW-0813">Transport</keyword>
<dbReference type="Gene3D" id="3.40.50.300">
    <property type="entry name" value="P-loop containing nucleotide triphosphate hydrolases"/>
    <property type="match status" value="1"/>
</dbReference>
<organism evidence="6">
    <name type="scientific">Bacillus cereus</name>
    <dbReference type="NCBI Taxonomy" id="1396"/>
    <lineage>
        <taxon>Bacteria</taxon>
        <taxon>Bacillati</taxon>
        <taxon>Bacillota</taxon>
        <taxon>Bacilli</taxon>
        <taxon>Bacillales</taxon>
        <taxon>Bacillaceae</taxon>
        <taxon>Bacillus</taxon>
        <taxon>Bacillus cereus group</taxon>
    </lineage>
</organism>
<sequence>MIKDVGKMIKIEGLTKEFGNGKGIFDVTFEVKQGEVFGFLGPNGAGKSTTIRHLMGFIKPSKGAATINGFDCWKEADQVKKHVGYLPGEIAFPEEMTAYDFIRLIAGMKGMSDLGRAEEFIEKFQLDMRVHIKKMSKGMKQKLAIVAAFLHDPDILILDEPSTGLDPLMQNILVDFILEEKKCGKTILISSHIFDEIKDTADTICIIKNGKIVESGDLKTLKSAQKRYLKAYFTQEVDVELLQRSNLQIEKVENLVATILIQQNINEIMRELMKYDLINVEIMEPEIKDIFIKHYENR</sequence>
<dbReference type="InterPro" id="IPR027417">
    <property type="entry name" value="P-loop_NTPase"/>
</dbReference>
<feature type="domain" description="ABC transporter" evidence="5">
    <location>
        <begin position="9"/>
        <end position="234"/>
    </location>
</feature>
<dbReference type="PANTHER" id="PTHR42711">
    <property type="entry name" value="ABC TRANSPORTER ATP-BINDING PROTEIN"/>
    <property type="match status" value="1"/>
</dbReference>